<dbReference type="SUPFAM" id="SSF81383">
    <property type="entry name" value="F-box domain"/>
    <property type="match status" value="1"/>
</dbReference>
<gene>
    <name evidence="2" type="ORF">R1flu_027266</name>
</gene>
<accession>A0ABD1XIA4</accession>
<comment type="caution">
    <text evidence="2">The sequence shown here is derived from an EMBL/GenBank/DDBJ whole genome shotgun (WGS) entry which is preliminary data.</text>
</comment>
<keyword evidence="3" id="KW-1185">Reference proteome</keyword>
<dbReference type="InterPro" id="IPR001810">
    <property type="entry name" value="F-box_dom"/>
</dbReference>
<dbReference type="SMART" id="SM00256">
    <property type="entry name" value="FBOX"/>
    <property type="match status" value="1"/>
</dbReference>
<name>A0ABD1XIA4_9MARC</name>
<dbReference type="Gene3D" id="1.20.1280.50">
    <property type="match status" value="1"/>
</dbReference>
<dbReference type="EMBL" id="JBHFFA010000008">
    <property type="protein sequence ID" value="KAL2608693.1"/>
    <property type="molecule type" value="Genomic_DNA"/>
</dbReference>
<reference evidence="2 3" key="1">
    <citation type="submission" date="2024-09" db="EMBL/GenBank/DDBJ databases">
        <title>Chromosome-scale assembly of Riccia fluitans.</title>
        <authorList>
            <person name="Paukszto L."/>
            <person name="Sawicki J."/>
            <person name="Karawczyk K."/>
            <person name="Piernik-Szablinska J."/>
            <person name="Szczecinska M."/>
            <person name="Mazdziarz M."/>
        </authorList>
    </citation>
    <scope>NUCLEOTIDE SEQUENCE [LARGE SCALE GENOMIC DNA]</scope>
    <source>
        <strain evidence="2">Rf_01</strain>
        <tissue evidence="2">Aerial parts of the thallus</tissue>
    </source>
</reference>
<feature type="domain" description="F-box" evidence="1">
    <location>
        <begin position="8"/>
        <end position="54"/>
    </location>
</feature>
<proteinExistence type="predicted"/>
<dbReference type="Pfam" id="PF07734">
    <property type="entry name" value="FBA_1"/>
    <property type="match status" value="1"/>
</dbReference>
<dbReference type="InterPro" id="IPR006527">
    <property type="entry name" value="F-box-assoc_dom_typ1"/>
</dbReference>
<dbReference type="Proteomes" id="UP001605036">
    <property type="component" value="Unassembled WGS sequence"/>
</dbReference>
<dbReference type="InterPro" id="IPR011043">
    <property type="entry name" value="Gal_Oxase/kelch_b-propeller"/>
</dbReference>
<dbReference type="InterPro" id="IPR050796">
    <property type="entry name" value="SCF_F-box_component"/>
</dbReference>
<dbReference type="AlphaFoldDB" id="A0ABD1XIA4"/>
<evidence type="ECO:0000259" key="1">
    <source>
        <dbReference type="PROSITE" id="PS50181"/>
    </source>
</evidence>
<protein>
    <recommendedName>
        <fullName evidence="1">F-box domain-containing protein</fullName>
    </recommendedName>
</protein>
<evidence type="ECO:0000313" key="3">
    <source>
        <dbReference type="Proteomes" id="UP001605036"/>
    </source>
</evidence>
<evidence type="ECO:0000313" key="2">
    <source>
        <dbReference type="EMBL" id="KAL2608693.1"/>
    </source>
</evidence>
<sequence length="468" mass="54436">MEDIDLSSTLWQQLPSEVLDKVLVKLPIAALMSFCRVCKRWRTLILSPDFARRCHSVKPVVFCDFPGGVNYSSRKKIKSFLAIPNTKTNAWEKHKLAFTSEPVDFIAADQGLICFRTSTERLPSLGLHWHGRPVQTDTLFVYNPLTRRSKMLRVPGKPEVEDEDHQSIMLVGLIVDPDTGNYKLVVGFIDEEMEEDKKKTLVYDSQSSTWTSKSVCPVWPVEREDEDDHYWKRWVPGVSVHCKGNLYWLVDENNSNDTFGVRFRFLVKYDVSEDTWTVDEPDLPYERFFEEHDNPEEPPRILPYSRLLKDPSQMYIRLPQINFKPPRWNFHLAVHDGTVFVTLFDSLISRDSFSGEFSSLIPEVRIIDEECVRRFFIIADDVPERYLPTKTVAQGKMWYAAFEHEGVCSESRGRRPLLLFCYNSIDDVAGWLPELELRSSCRRVLPREYPPYLLPRLNTFAASFLAFV</sequence>
<dbReference type="SUPFAM" id="SSF50965">
    <property type="entry name" value="Galactose oxidase, central domain"/>
    <property type="match status" value="1"/>
</dbReference>
<dbReference type="Pfam" id="PF00646">
    <property type="entry name" value="F-box"/>
    <property type="match status" value="1"/>
</dbReference>
<dbReference type="PROSITE" id="PS50181">
    <property type="entry name" value="FBOX"/>
    <property type="match status" value="1"/>
</dbReference>
<dbReference type="PANTHER" id="PTHR31672">
    <property type="entry name" value="BNACNNG10540D PROTEIN"/>
    <property type="match status" value="1"/>
</dbReference>
<organism evidence="2 3">
    <name type="scientific">Riccia fluitans</name>
    <dbReference type="NCBI Taxonomy" id="41844"/>
    <lineage>
        <taxon>Eukaryota</taxon>
        <taxon>Viridiplantae</taxon>
        <taxon>Streptophyta</taxon>
        <taxon>Embryophyta</taxon>
        <taxon>Marchantiophyta</taxon>
        <taxon>Marchantiopsida</taxon>
        <taxon>Marchantiidae</taxon>
        <taxon>Marchantiales</taxon>
        <taxon>Ricciaceae</taxon>
        <taxon>Riccia</taxon>
    </lineage>
</organism>
<dbReference type="PANTHER" id="PTHR31672:SF2">
    <property type="entry name" value="F-BOX DOMAIN-CONTAINING PROTEIN"/>
    <property type="match status" value="1"/>
</dbReference>
<dbReference type="InterPro" id="IPR036047">
    <property type="entry name" value="F-box-like_dom_sf"/>
</dbReference>